<protein>
    <recommendedName>
        <fullName evidence="3">Transcription factor zinc-finger domain-containing protein</fullName>
    </recommendedName>
</protein>
<evidence type="ECO:0000313" key="1">
    <source>
        <dbReference type="EMBL" id="SDT48895.1"/>
    </source>
</evidence>
<dbReference type="AlphaFoldDB" id="A0A1H2AS72"/>
<gene>
    <name evidence="1" type="ORF">SAMN05444158_6429</name>
</gene>
<accession>A0A1H2AS72</accession>
<keyword evidence="2" id="KW-1185">Reference proteome</keyword>
<sequence>MLRVITHPPSHSATARSNCPDCNAGLVVLRIIPGRAGSEYWTMRCTRCGGIHLDIVKAPSAPHPASDSAGHRP</sequence>
<proteinExistence type="predicted"/>
<dbReference type="EMBL" id="LT629750">
    <property type="protein sequence ID" value="SDT48895.1"/>
    <property type="molecule type" value="Genomic_DNA"/>
</dbReference>
<evidence type="ECO:0008006" key="3">
    <source>
        <dbReference type="Google" id="ProtNLM"/>
    </source>
</evidence>
<organism evidence="1 2">
    <name type="scientific">Bradyrhizobium canariense</name>
    <dbReference type="NCBI Taxonomy" id="255045"/>
    <lineage>
        <taxon>Bacteria</taxon>
        <taxon>Pseudomonadati</taxon>
        <taxon>Pseudomonadota</taxon>
        <taxon>Alphaproteobacteria</taxon>
        <taxon>Hyphomicrobiales</taxon>
        <taxon>Nitrobacteraceae</taxon>
        <taxon>Bradyrhizobium</taxon>
    </lineage>
</organism>
<dbReference type="Proteomes" id="UP000243904">
    <property type="component" value="Chromosome I"/>
</dbReference>
<reference evidence="2" key="1">
    <citation type="submission" date="2016-10" db="EMBL/GenBank/DDBJ databases">
        <authorList>
            <person name="Varghese N."/>
            <person name="Submissions S."/>
        </authorList>
    </citation>
    <scope>NUCLEOTIDE SEQUENCE [LARGE SCALE GENOMIC DNA]</scope>
    <source>
        <strain evidence="2">GAS369</strain>
    </source>
</reference>
<evidence type="ECO:0000313" key="2">
    <source>
        <dbReference type="Proteomes" id="UP000243904"/>
    </source>
</evidence>
<name>A0A1H2AS72_9BRAD</name>